<evidence type="ECO:0000313" key="3">
    <source>
        <dbReference type="Proteomes" id="UP000179807"/>
    </source>
</evidence>
<protein>
    <recommendedName>
        <fullName evidence="1">Origin recognition complex subunit 3 winged helix C-terminal domain-containing protein</fullName>
    </recommendedName>
</protein>
<evidence type="ECO:0000313" key="2">
    <source>
        <dbReference type="EMBL" id="OHS95910.1"/>
    </source>
</evidence>
<comment type="caution">
    <text evidence="2">The sequence shown here is derived from an EMBL/GenBank/DDBJ whole genome shotgun (WGS) entry which is preliminary data.</text>
</comment>
<dbReference type="Proteomes" id="UP000179807">
    <property type="component" value="Unassembled WGS sequence"/>
</dbReference>
<dbReference type="Pfam" id="PF18137">
    <property type="entry name" value="WHD_ORC"/>
    <property type="match status" value="1"/>
</dbReference>
<dbReference type="EMBL" id="MLAK01001214">
    <property type="protein sequence ID" value="OHS95910.1"/>
    <property type="molecule type" value="Genomic_DNA"/>
</dbReference>
<sequence length="452" mass="52025">MDCVRVTVQSPGEAPLSNELEPFEYIDKALSDWWNTFFDSSADKLYQNLKSFFAEHDNSPFPVVAHVIPPQDEADSIVFVKMMTSYVDIPFIDKKIHHIQQDKMILFHTSSPPSNVPRVLSIFNCYDSIQQFEVFIDGVLRILFGAGITPDNAFIGTFRSLFFDKYHSFSYLMTILRQSILVQLISPKVNFFNIFECEYEKYIEKFLRISLLSNPNTISSLIKVRVLALDLAKNLLEKYNIDTHLFSGVNNFDDFWKGKAFTDLLIKLGKENQDELKTYLQENTGELKPMFVYEISQLGGNEQNQPTNLKSRRNRQMALLGNKNTGNSATTIIDKFFRKAFNPVPEKFPNLFLLADLATFNPRNGLMEQLSDTETKNDTAIAYQLLKEQEAKTVNAADWMNAFSARVTLKKQKVDKALILCRFQVAVSELEYLGFIDKRTRKPGTFRHIIRV</sequence>
<dbReference type="GeneID" id="94846465"/>
<gene>
    <name evidence="2" type="ORF">TRFO_37984</name>
</gene>
<dbReference type="InterPro" id="IPR040855">
    <property type="entry name" value="ORC_WH_C"/>
</dbReference>
<evidence type="ECO:0000259" key="1">
    <source>
        <dbReference type="Pfam" id="PF18137"/>
    </source>
</evidence>
<keyword evidence="3" id="KW-1185">Reference proteome</keyword>
<feature type="domain" description="Origin recognition complex subunit 3 winged helix C-terminal" evidence="1">
    <location>
        <begin position="370"/>
        <end position="443"/>
    </location>
</feature>
<dbReference type="RefSeq" id="XP_068349047.1">
    <property type="nucleotide sequence ID" value="XM_068511761.1"/>
</dbReference>
<proteinExistence type="predicted"/>
<name>A0A1J4J9P2_9EUKA</name>
<accession>A0A1J4J9P2</accession>
<dbReference type="AlphaFoldDB" id="A0A1J4J9P2"/>
<dbReference type="OrthoDB" id="10265211at2759"/>
<reference evidence="2" key="1">
    <citation type="submission" date="2016-10" db="EMBL/GenBank/DDBJ databases">
        <authorList>
            <person name="Benchimol M."/>
            <person name="Almeida L.G."/>
            <person name="Vasconcelos A.T."/>
            <person name="Perreira-Neves A."/>
            <person name="Rosa I.A."/>
            <person name="Tasca T."/>
            <person name="Bogo M.R."/>
            <person name="de Souza W."/>
        </authorList>
    </citation>
    <scope>NUCLEOTIDE SEQUENCE [LARGE SCALE GENOMIC DNA]</scope>
    <source>
        <strain evidence="2">K</strain>
    </source>
</reference>
<dbReference type="VEuPathDB" id="TrichDB:TRFO_37984"/>
<organism evidence="2 3">
    <name type="scientific">Tritrichomonas foetus</name>
    <dbReference type="NCBI Taxonomy" id="1144522"/>
    <lineage>
        <taxon>Eukaryota</taxon>
        <taxon>Metamonada</taxon>
        <taxon>Parabasalia</taxon>
        <taxon>Tritrichomonadida</taxon>
        <taxon>Tritrichomonadidae</taxon>
        <taxon>Tritrichomonas</taxon>
    </lineage>
</organism>